<comment type="caution">
    <text evidence="5">The sequence shown here is derived from an EMBL/GenBank/DDBJ whole genome shotgun (WGS) entry which is preliminary data.</text>
</comment>
<evidence type="ECO:0000259" key="4">
    <source>
        <dbReference type="PROSITE" id="PS51123"/>
    </source>
</evidence>
<evidence type="ECO:0000313" key="5">
    <source>
        <dbReference type="EMBL" id="ORM94842.1"/>
    </source>
</evidence>
<evidence type="ECO:0000256" key="2">
    <source>
        <dbReference type="ARBA" id="ARBA00023136"/>
    </source>
</evidence>
<organism evidence="5 6">
    <name type="scientific">Pantoea cypripedii</name>
    <name type="common">Pectobacterium cypripedii</name>
    <name type="synonym">Erwinia cypripedii</name>
    <dbReference type="NCBI Taxonomy" id="55209"/>
    <lineage>
        <taxon>Bacteria</taxon>
        <taxon>Pseudomonadati</taxon>
        <taxon>Pseudomonadota</taxon>
        <taxon>Gammaproteobacteria</taxon>
        <taxon>Enterobacterales</taxon>
        <taxon>Erwiniaceae</taxon>
        <taxon>Pantoea</taxon>
    </lineage>
</organism>
<evidence type="ECO:0000256" key="1">
    <source>
        <dbReference type="ARBA" id="ARBA00004442"/>
    </source>
</evidence>
<feature type="domain" description="OmpA-like" evidence="4">
    <location>
        <begin position="41"/>
        <end position="157"/>
    </location>
</feature>
<sequence>MKLKALLLLGIIACAGCQSKRTFTDEQIAAMRKEGFSPNAEGWGLGMSDKILFGINESELTPESKTTINRMATNLAVTGIEHLRIDGHTDNYGTASYNEQLSLKRADAVAAQWATGALLPRSNIETRGLGMKYPVTSNNSAQGRAQNRRVAVVITAP</sequence>
<reference evidence="5 6" key="1">
    <citation type="journal article" date="2017" name="Antonie Van Leeuwenhoek">
        <title>Phylogenomic resolution of the bacterial genus Pantoea and its relationship with Erwinia and Tatumella.</title>
        <authorList>
            <person name="Palmer M."/>
            <person name="Steenkamp E.T."/>
            <person name="Coetzee M.P."/>
            <person name="Chan W.Y."/>
            <person name="van Zyl E."/>
            <person name="De Maayer P."/>
            <person name="Coutinho T.A."/>
            <person name="Blom J."/>
            <person name="Smits T.H."/>
            <person name="Duffy B."/>
            <person name="Venter S.N."/>
        </authorList>
    </citation>
    <scope>NUCLEOTIDE SEQUENCE [LARGE SCALE GENOMIC DNA]</scope>
    <source>
        <strain evidence="5 6">LMG 2657</strain>
    </source>
</reference>
<dbReference type="InterPro" id="IPR050330">
    <property type="entry name" value="Bact_OuterMem_StrucFunc"/>
</dbReference>
<dbReference type="GO" id="GO:0009279">
    <property type="term" value="C:cell outer membrane"/>
    <property type="evidence" value="ECO:0007669"/>
    <property type="project" value="UniProtKB-SubCell"/>
</dbReference>
<dbReference type="InterPro" id="IPR006664">
    <property type="entry name" value="OMP_bac"/>
</dbReference>
<name>A0A1X1EXY3_PANCY</name>
<protein>
    <recommendedName>
        <fullName evidence="4">OmpA-like domain-containing protein</fullName>
    </recommendedName>
</protein>
<dbReference type="Gene3D" id="3.30.1330.60">
    <property type="entry name" value="OmpA-like domain"/>
    <property type="match status" value="1"/>
</dbReference>
<proteinExistence type="predicted"/>
<evidence type="ECO:0000313" key="6">
    <source>
        <dbReference type="Proteomes" id="UP000193749"/>
    </source>
</evidence>
<dbReference type="Pfam" id="PF00691">
    <property type="entry name" value="OmpA"/>
    <property type="match status" value="1"/>
</dbReference>
<dbReference type="CDD" id="cd07185">
    <property type="entry name" value="OmpA_C-like"/>
    <property type="match status" value="1"/>
</dbReference>
<dbReference type="PROSITE" id="PS51123">
    <property type="entry name" value="OMPA_2"/>
    <property type="match status" value="1"/>
</dbReference>
<dbReference type="EMBL" id="MLJI01000001">
    <property type="protein sequence ID" value="ORM94842.1"/>
    <property type="molecule type" value="Genomic_DNA"/>
</dbReference>
<dbReference type="PANTHER" id="PTHR30329">
    <property type="entry name" value="STATOR ELEMENT OF FLAGELLAR MOTOR COMPLEX"/>
    <property type="match status" value="1"/>
</dbReference>
<evidence type="ECO:0000256" key="3">
    <source>
        <dbReference type="PROSITE-ProRule" id="PRU00473"/>
    </source>
</evidence>
<accession>A0A1X1EXY3</accession>
<keyword evidence="2 3" id="KW-0472">Membrane</keyword>
<dbReference type="PRINTS" id="PR01021">
    <property type="entry name" value="OMPADOMAIN"/>
</dbReference>
<dbReference type="InterPro" id="IPR006665">
    <property type="entry name" value="OmpA-like"/>
</dbReference>
<dbReference type="SUPFAM" id="SSF103088">
    <property type="entry name" value="OmpA-like"/>
    <property type="match status" value="1"/>
</dbReference>
<dbReference type="RefSeq" id="WP_084876664.1">
    <property type="nucleotide sequence ID" value="NZ_JAGGMY010000001.1"/>
</dbReference>
<dbReference type="OrthoDB" id="9782229at2"/>
<dbReference type="Proteomes" id="UP000193749">
    <property type="component" value="Unassembled WGS sequence"/>
</dbReference>
<comment type="subcellular location">
    <subcellularLocation>
        <location evidence="1">Cell outer membrane</location>
    </subcellularLocation>
</comment>
<dbReference type="AlphaFoldDB" id="A0A1X1EXY3"/>
<keyword evidence="6" id="KW-1185">Reference proteome</keyword>
<dbReference type="STRING" id="55209.HA50_16435"/>
<dbReference type="InterPro" id="IPR036737">
    <property type="entry name" value="OmpA-like_sf"/>
</dbReference>
<dbReference type="PANTHER" id="PTHR30329:SF17">
    <property type="entry name" value="LIPOPROTEIN YFIB-RELATED"/>
    <property type="match status" value="1"/>
</dbReference>
<gene>
    <name evidence="5" type="ORF">HA50_16435</name>
</gene>
<dbReference type="NCBIfam" id="NF007424">
    <property type="entry name" value="PRK09967.1"/>
    <property type="match status" value="1"/>
</dbReference>